<feature type="compositionally biased region" description="Low complexity" evidence="1">
    <location>
        <begin position="995"/>
        <end position="1005"/>
    </location>
</feature>
<dbReference type="InterPro" id="IPR015919">
    <property type="entry name" value="Cadherin-like_sf"/>
</dbReference>
<feature type="chain" id="PRO_5005856851" evidence="3">
    <location>
        <begin position="24"/>
        <end position="1119"/>
    </location>
</feature>
<dbReference type="SUPFAM" id="SSF49313">
    <property type="entry name" value="Cadherin-like"/>
    <property type="match status" value="3"/>
</dbReference>
<dbReference type="GeneID" id="28738129"/>
<evidence type="ECO:0000256" key="3">
    <source>
        <dbReference type="SAM" id="SignalP"/>
    </source>
</evidence>
<feature type="compositionally biased region" description="Polar residues" evidence="1">
    <location>
        <begin position="533"/>
        <end position="550"/>
    </location>
</feature>
<protein>
    <submittedName>
        <fullName evidence="5">Axial budding pattern protein 2</fullName>
    </submittedName>
</protein>
<dbReference type="GO" id="GO:0016020">
    <property type="term" value="C:membrane"/>
    <property type="evidence" value="ECO:0007669"/>
    <property type="project" value="InterPro"/>
</dbReference>
<feature type="compositionally biased region" description="Basic residues" evidence="1">
    <location>
        <begin position="565"/>
        <end position="576"/>
    </location>
</feature>
<name>A0A0N0NJH3_9EURO</name>
<dbReference type="VEuPathDB" id="FungiDB:AB675_5993"/>
<feature type="compositionally biased region" description="Low complexity" evidence="1">
    <location>
        <begin position="591"/>
        <end position="602"/>
    </location>
</feature>
<dbReference type="Pfam" id="PF05345">
    <property type="entry name" value="He_PIG"/>
    <property type="match status" value="3"/>
</dbReference>
<feature type="compositionally biased region" description="Polar residues" evidence="1">
    <location>
        <begin position="921"/>
        <end position="931"/>
    </location>
</feature>
<dbReference type="OrthoDB" id="10264738at2759"/>
<dbReference type="EMBL" id="LFJN01000027">
    <property type="protein sequence ID" value="KPI36981.1"/>
    <property type="molecule type" value="Genomic_DNA"/>
</dbReference>
<dbReference type="AlphaFoldDB" id="A0A0N0NJH3"/>
<proteinExistence type="predicted"/>
<organism evidence="5 6">
    <name type="scientific">Cyphellophora attinorum</name>
    <dbReference type="NCBI Taxonomy" id="1664694"/>
    <lineage>
        <taxon>Eukaryota</taxon>
        <taxon>Fungi</taxon>
        <taxon>Dikarya</taxon>
        <taxon>Ascomycota</taxon>
        <taxon>Pezizomycotina</taxon>
        <taxon>Eurotiomycetes</taxon>
        <taxon>Chaetothyriomycetidae</taxon>
        <taxon>Chaetothyriales</taxon>
        <taxon>Cyphellophoraceae</taxon>
        <taxon>Cyphellophora</taxon>
    </lineage>
</organism>
<evidence type="ECO:0000259" key="4">
    <source>
        <dbReference type="SMART" id="SM00736"/>
    </source>
</evidence>
<dbReference type="GO" id="GO:0005509">
    <property type="term" value="F:calcium ion binding"/>
    <property type="evidence" value="ECO:0007669"/>
    <property type="project" value="InterPro"/>
</dbReference>
<feature type="compositionally biased region" description="Pro residues" evidence="1">
    <location>
        <begin position="611"/>
        <end position="622"/>
    </location>
</feature>
<keyword evidence="2" id="KW-0812">Transmembrane</keyword>
<feature type="region of interest" description="Disordered" evidence="1">
    <location>
        <begin position="531"/>
        <end position="758"/>
    </location>
</feature>
<feature type="compositionally biased region" description="Polar residues" evidence="1">
    <location>
        <begin position="826"/>
        <end position="836"/>
    </location>
</feature>
<evidence type="ECO:0000256" key="1">
    <source>
        <dbReference type="SAM" id="MobiDB-lite"/>
    </source>
</evidence>
<feature type="region of interest" description="Disordered" evidence="1">
    <location>
        <begin position="977"/>
        <end position="1028"/>
    </location>
</feature>
<dbReference type="SMART" id="SM00736">
    <property type="entry name" value="CADG"/>
    <property type="match status" value="2"/>
</dbReference>
<comment type="caution">
    <text evidence="5">The sequence shown here is derived from an EMBL/GenBank/DDBJ whole genome shotgun (WGS) entry which is preliminary data.</text>
</comment>
<evidence type="ECO:0000313" key="6">
    <source>
        <dbReference type="Proteomes" id="UP000038010"/>
    </source>
</evidence>
<feature type="domain" description="Dystroglycan-type cadherin-like" evidence="4">
    <location>
        <begin position="26"/>
        <end position="121"/>
    </location>
</feature>
<evidence type="ECO:0000256" key="2">
    <source>
        <dbReference type="SAM" id="Phobius"/>
    </source>
</evidence>
<keyword evidence="6" id="KW-1185">Reference proteome</keyword>
<reference evidence="5 6" key="1">
    <citation type="submission" date="2015-06" db="EMBL/GenBank/DDBJ databases">
        <title>Draft genome of the ant-associated black yeast Phialophora attae CBS 131958.</title>
        <authorList>
            <person name="Moreno L.F."/>
            <person name="Stielow B.J."/>
            <person name="de Hoog S."/>
            <person name="Vicente V.A."/>
            <person name="Weiss V.A."/>
            <person name="de Vries M."/>
            <person name="Cruz L.M."/>
            <person name="Souza E.M."/>
        </authorList>
    </citation>
    <scope>NUCLEOTIDE SEQUENCE [LARGE SCALE GENOMIC DNA]</scope>
    <source>
        <strain evidence="5 6">CBS 131958</strain>
    </source>
</reference>
<feature type="region of interest" description="Disordered" evidence="1">
    <location>
        <begin position="921"/>
        <end position="955"/>
    </location>
</feature>
<dbReference type="Proteomes" id="UP000038010">
    <property type="component" value="Unassembled WGS sequence"/>
</dbReference>
<dbReference type="RefSeq" id="XP_017996944.1">
    <property type="nucleotide sequence ID" value="XM_018146249.1"/>
</dbReference>
<sequence length="1119" mass="118746">MRRHKTWAASLASFILLTRPVRCAPQVAFPINSQLPPVAYASKLYSFTFADTTFSSEVQPIEYAISNGPQWLSIVSDSRTLRGMPDEGDVGALTFDLSATDTTGTTTVTVTLVVARSQSIGAGEPVLPSLSKVGSVQGPSTLFLRPLTPFSIPLSPQIFSGTSLSSTYYAVSANNSPLPPWIQFDPQQLRVAGSTPPTLSSIEQQQTYGVKIVATDIVGFSESAAAFTIAVANRLFYFQSATTTLNVTKDEQFVSPSYRDALYLDGSPISAGDLGTVQAVLPEWLSLDATTISLSGTPPADFTAQMVTITAHDESGDVANLTVMLQSGSTAASANATTGDTLNLKAQAGKYLNFKFDPSIIGVGDAVSIDLGSTASWLSFSETNMSLYGQVPDDIGASSENLALSVTRDGENTTYPIKLSIAAADSIASSSSSSTVSAATSASSGIATATKAADQNAEGKPTHVLAIILTVILVSLAVLAIILFCLWYRRRKQRKQRDKEVPGDDQVDADLDGASGISEVSIGEALVNVPAMTGSSRRTSRQEMVQTPSKVPQVELPWAPDSLKKTRSRLQKKRPAKGHESFDSNWGGLVSTRSTRSESPSPNDQNEPMAVPFPPAPPPIPAYSPKRKQSLASSKITKRSNSRRSVDQRASGVLSNVTNRRSGLPNRYSNAGLGHGSGILTPSLNSGNPYRNSKPPPTRSSWATTFASTAAGKENKHASAGPSDLENFPFPAPASNRRSSGSLAGLSDTKPSLAGLATAPTKPSLRLVTASPSNSTSQIDAEDFSSRREEYYRTRAKHRLEGNSMLFSNPSSRSRTPSLSRMLSPNQTVRTPSSTFPIVEEESSSPELVSTYPTGTVTNWRKLDPLGKSPAVPLTHQTNSHILAPVAQRPPTRRNNGTPVPFGGFGYGQSAARPISISSGQFSSALSSDGSQWEDEIPDAHSPYRGGMSPDVLGGRIRSVSNAESATNDMLNELTVARARKGGTTPSSRTKEWKSTASSSVSSPSRAGPANQSPRLPFDNGRPSGETEDREIGMAIQKALRRASQLGSGRSRGLRLVDKRKRIISVDGKDQDVDESERGRRNISGNTGDGSSPAGGSSGPGRFAWGGREKSQKGSLMFI</sequence>
<feature type="region of interest" description="Disordered" evidence="1">
    <location>
        <begin position="804"/>
        <end position="852"/>
    </location>
</feature>
<dbReference type="InterPro" id="IPR013783">
    <property type="entry name" value="Ig-like_fold"/>
</dbReference>
<feature type="compositionally biased region" description="Polar residues" evidence="1">
    <location>
        <begin position="680"/>
        <end position="691"/>
    </location>
</feature>
<keyword evidence="3" id="KW-0732">Signal</keyword>
<feature type="compositionally biased region" description="Basic and acidic residues" evidence="1">
    <location>
        <begin position="1067"/>
        <end position="1080"/>
    </location>
</feature>
<feature type="domain" description="Dystroglycan-type cadherin-like" evidence="4">
    <location>
        <begin position="134"/>
        <end position="238"/>
    </location>
</feature>
<keyword evidence="2" id="KW-0472">Membrane</keyword>
<feature type="signal peptide" evidence="3">
    <location>
        <begin position="1"/>
        <end position="23"/>
    </location>
</feature>
<feature type="region of interest" description="Disordered" evidence="1">
    <location>
        <begin position="1060"/>
        <end position="1119"/>
    </location>
</feature>
<evidence type="ECO:0000313" key="5">
    <source>
        <dbReference type="EMBL" id="KPI36981.1"/>
    </source>
</evidence>
<feature type="compositionally biased region" description="Low complexity" evidence="1">
    <location>
        <begin position="808"/>
        <end position="825"/>
    </location>
</feature>
<feature type="transmembrane region" description="Helical" evidence="2">
    <location>
        <begin position="464"/>
        <end position="488"/>
    </location>
</feature>
<feature type="compositionally biased region" description="Low complexity" evidence="1">
    <location>
        <begin position="699"/>
        <end position="711"/>
    </location>
</feature>
<dbReference type="Gene3D" id="2.60.40.10">
    <property type="entry name" value="Immunoglobulins"/>
    <property type="match status" value="3"/>
</dbReference>
<dbReference type="InterPro" id="IPR006644">
    <property type="entry name" value="Cadg"/>
</dbReference>
<dbReference type="STRING" id="1664694.A0A0N0NJH3"/>
<accession>A0A0N0NJH3</accession>
<keyword evidence="2" id="KW-1133">Transmembrane helix</keyword>
<gene>
    <name evidence="5" type="ORF">AB675_5993</name>
</gene>